<dbReference type="AlphaFoldDB" id="A0A3B0X6H6"/>
<accession>A0A3B0X6H6</accession>
<sequence length="356" mass="39568">MCGLLSKLFFCSLSLLLLVPSVSLASVNPFQKSKSYNFGADVSWSEHNGAAIKSGSVQDGGDTRYYHLNINKRRLRLRLGKNNPDGELGNTRQLESLAIADVMVNGRRLPVFDWCLHNQRNPGKKLKQSAVVANNTCLNVGGGGDFIIRLDARTRDILKKSDTLTFIVEPFGRPVKLRYSLSGFAAIMVKIDRPVIKPKPARKPVPVSKPVVRANKPEPRPRRVPATVKVKPVPAVKPGPVVKKVKMCNALPPADFRPQVKSVAYPCANSAKKLSAEKKVLELVKEKQREVEAAQESEHQRLKAAAESERNVDWDNKQAELWISRCDRHWKKGTSPCYCDKYIKSAPPGVKSTCKK</sequence>
<reference evidence="2" key="1">
    <citation type="submission" date="2018-06" db="EMBL/GenBank/DDBJ databases">
        <authorList>
            <person name="Zhirakovskaya E."/>
        </authorList>
    </citation>
    <scope>NUCLEOTIDE SEQUENCE</scope>
</reference>
<dbReference type="EMBL" id="UOFG01000062">
    <property type="protein sequence ID" value="VAW59062.1"/>
    <property type="molecule type" value="Genomic_DNA"/>
</dbReference>
<evidence type="ECO:0000313" key="2">
    <source>
        <dbReference type="EMBL" id="VAW59062.1"/>
    </source>
</evidence>
<protein>
    <submittedName>
        <fullName evidence="2">Uncharacterized protein</fullName>
    </submittedName>
</protein>
<feature type="region of interest" description="Disordered" evidence="1">
    <location>
        <begin position="200"/>
        <end position="223"/>
    </location>
</feature>
<name>A0A3B0X6H6_9ZZZZ</name>
<feature type="compositionally biased region" description="Low complexity" evidence="1">
    <location>
        <begin position="204"/>
        <end position="213"/>
    </location>
</feature>
<evidence type="ECO:0000256" key="1">
    <source>
        <dbReference type="SAM" id="MobiDB-lite"/>
    </source>
</evidence>
<gene>
    <name evidence="2" type="ORF">MNBD_GAMMA11-1312</name>
</gene>
<proteinExistence type="predicted"/>
<organism evidence="2">
    <name type="scientific">hydrothermal vent metagenome</name>
    <dbReference type="NCBI Taxonomy" id="652676"/>
    <lineage>
        <taxon>unclassified sequences</taxon>
        <taxon>metagenomes</taxon>
        <taxon>ecological metagenomes</taxon>
    </lineage>
</organism>